<dbReference type="PANTHER" id="PTHR24198:SF165">
    <property type="entry name" value="ANKYRIN REPEAT-CONTAINING PROTEIN-RELATED"/>
    <property type="match status" value="1"/>
</dbReference>
<dbReference type="SUPFAM" id="SSF48403">
    <property type="entry name" value="Ankyrin repeat"/>
    <property type="match status" value="1"/>
</dbReference>
<dbReference type="Gene3D" id="1.25.40.20">
    <property type="entry name" value="Ankyrin repeat-containing domain"/>
    <property type="match status" value="1"/>
</dbReference>
<accession>A0A0D2EP22</accession>
<evidence type="ECO:0000256" key="1">
    <source>
        <dbReference type="ARBA" id="ARBA00022737"/>
    </source>
</evidence>
<dbReference type="AlphaFoldDB" id="A0A0D2EP22"/>
<dbReference type="STRING" id="1442368.A0A0D2EP22"/>
<sequence length="279" mass="30819">MLQAQSFFCLGPPIVYANWMLRRQNSCLLSACTESPEDTNGSGLEDPVLEIGSPIHYVAFHCLHELAELLLAHEKRKVNVNLTRGMYWTSLEASISGDCELEDQLKMFKFLVRKGGNPTIPGGSYGNLLNCAVATASVSILEDIMAVCDDKELSVKNADVEGKLASHFAATGANQRAFELVLLPHLEAKDKQGRVPIHFAAVAGSLPTLRFLLGHSVNLRQVDKDNWNSLHWACRQWDTEVVRRILEAGGRSFVDDKTAEGYTAENIATLHQKLTLSRT</sequence>
<name>A0A0D2EP22_9EURO</name>
<dbReference type="GeneID" id="25310362"/>
<evidence type="ECO:0000256" key="2">
    <source>
        <dbReference type="ARBA" id="ARBA00023043"/>
    </source>
</evidence>
<dbReference type="SMART" id="SM00248">
    <property type="entry name" value="ANK"/>
    <property type="match status" value="4"/>
</dbReference>
<evidence type="ECO:0000256" key="3">
    <source>
        <dbReference type="PROSITE-ProRule" id="PRU00023"/>
    </source>
</evidence>
<dbReference type="Proteomes" id="UP000053029">
    <property type="component" value="Unassembled WGS sequence"/>
</dbReference>
<evidence type="ECO:0000313" key="4">
    <source>
        <dbReference type="EMBL" id="KIW76127.1"/>
    </source>
</evidence>
<dbReference type="PROSITE" id="PS50297">
    <property type="entry name" value="ANK_REP_REGION"/>
    <property type="match status" value="1"/>
</dbReference>
<dbReference type="VEuPathDB" id="FungiDB:Z517_10872"/>
<dbReference type="HOGENOM" id="CLU_997606_0_0_1"/>
<reference evidence="4 5" key="1">
    <citation type="submission" date="2015-01" db="EMBL/GenBank/DDBJ databases">
        <title>The Genome Sequence of Fonsecaea pedrosoi CBS 271.37.</title>
        <authorList>
            <consortium name="The Broad Institute Genomics Platform"/>
            <person name="Cuomo C."/>
            <person name="de Hoog S."/>
            <person name="Gorbushina A."/>
            <person name="Stielow B."/>
            <person name="Teixiera M."/>
            <person name="Abouelleil A."/>
            <person name="Chapman S.B."/>
            <person name="Priest M."/>
            <person name="Young S.K."/>
            <person name="Wortman J."/>
            <person name="Nusbaum C."/>
            <person name="Birren B."/>
        </authorList>
    </citation>
    <scope>NUCLEOTIDE SEQUENCE [LARGE SCALE GENOMIC DNA]</scope>
    <source>
        <strain evidence="4 5">CBS 271.37</strain>
    </source>
</reference>
<dbReference type="PANTHER" id="PTHR24198">
    <property type="entry name" value="ANKYRIN REPEAT AND PROTEIN KINASE DOMAIN-CONTAINING PROTEIN"/>
    <property type="match status" value="1"/>
</dbReference>
<protein>
    <recommendedName>
        <fullName evidence="6">Ankyrin</fullName>
    </recommendedName>
</protein>
<dbReference type="EMBL" id="KN846975">
    <property type="protein sequence ID" value="KIW76127.1"/>
    <property type="molecule type" value="Genomic_DNA"/>
</dbReference>
<keyword evidence="5" id="KW-1185">Reference proteome</keyword>
<dbReference type="RefSeq" id="XP_013279935.1">
    <property type="nucleotide sequence ID" value="XM_013424481.1"/>
</dbReference>
<dbReference type="InterPro" id="IPR002110">
    <property type="entry name" value="Ankyrin_rpt"/>
</dbReference>
<organism evidence="4 5">
    <name type="scientific">Fonsecaea pedrosoi CBS 271.37</name>
    <dbReference type="NCBI Taxonomy" id="1442368"/>
    <lineage>
        <taxon>Eukaryota</taxon>
        <taxon>Fungi</taxon>
        <taxon>Dikarya</taxon>
        <taxon>Ascomycota</taxon>
        <taxon>Pezizomycotina</taxon>
        <taxon>Eurotiomycetes</taxon>
        <taxon>Chaetothyriomycetidae</taxon>
        <taxon>Chaetothyriales</taxon>
        <taxon>Herpotrichiellaceae</taxon>
        <taxon>Fonsecaea</taxon>
    </lineage>
</organism>
<evidence type="ECO:0000313" key="5">
    <source>
        <dbReference type="Proteomes" id="UP000053029"/>
    </source>
</evidence>
<keyword evidence="2 3" id="KW-0040">ANK repeat</keyword>
<proteinExistence type="predicted"/>
<feature type="repeat" description="ANK" evidence="3">
    <location>
        <begin position="192"/>
        <end position="224"/>
    </location>
</feature>
<evidence type="ECO:0008006" key="6">
    <source>
        <dbReference type="Google" id="ProtNLM"/>
    </source>
</evidence>
<gene>
    <name evidence="4" type="ORF">Z517_10872</name>
</gene>
<dbReference type="PROSITE" id="PS50088">
    <property type="entry name" value="ANK_REPEAT"/>
    <property type="match status" value="1"/>
</dbReference>
<dbReference type="InterPro" id="IPR036770">
    <property type="entry name" value="Ankyrin_rpt-contain_sf"/>
</dbReference>
<keyword evidence="1" id="KW-0677">Repeat</keyword>
<dbReference type="Pfam" id="PF12796">
    <property type="entry name" value="Ank_2"/>
    <property type="match status" value="1"/>
</dbReference>